<feature type="non-terminal residue" evidence="2">
    <location>
        <position position="1"/>
    </location>
</feature>
<feature type="domain" description="F-box associated beta-propeller type 3" evidence="1">
    <location>
        <begin position="15"/>
        <end position="121"/>
    </location>
</feature>
<dbReference type="Pfam" id="PF08268">
    <property type="entry name" value="FBA_3"/>
    <property type="match status" value="1"/>
</dbReference>
<reference evidence="2 3" key="1">
    <citation type="journal article" date="2019" name="Genome Biol. Evol.">
        <title>The Rhododendron genome and chromosomal organization provide insight into shared whole-genome duplications across the heath family (Ericaceae).</title>
        <authorList>
            <person name="Soza V.L."/>
            <person name="Lindsley D."/>
            <person name="Waalkes A."/>
            <person name="Ramage E."/>
            <person name="Patwardhan R.P."/>
            <person name="Burton J.N."/>
            <person name="Adey A."/>
            <person name="Kumar A."/>
            <person name="Qiu R."/>
            <person name="Shendure J."/>
            <person name="Hall B."/>
        </authorList>
    </citation>
    <scope>NUCLEOTIDE SEQUENCE [LARGE SCALE GENOMIC DNA]</scope>
    <source>
        <strain evidence="2">RSF 1966-606</strain>
    </source>
</reference>
<keyword evidence="3" id="KW-1185">Reference proteome</keyword>
<dbReference type="PANTHER" id="PTHR31672">
    <property type="entry name" value="BNACNNG10540D PROTEIN"/>
    <property type="match status" value="1"/>
</dbReference>
<accession>A0A6A4LCT4</accession>
<dbReference type="EMBL" id="QEFC01001758">
    <property type="protein sequence ID" value="KAE9456140.1"/>
    <property type="molecule type" value="Genomic_DNA"/>
</dbReference>
<dbReference type="PANTHER" id="PTHR31672:SF13">
    <property type="entry name" value="F-BOX PROTEIN CPR30-LIKE"/>
    <property type="match status" value="1"/>
</dbReference>
<comment type="caution">
    <text evidence="2">The sequence shown here is derived from an EMBL/GenBank/DDBJ whole genome shotgun (WGS) entry which is preliminary data.</text>
</comment>
<gene>
    <name evidence="2" type="ORF">C3L33_11959</name>
</gene>
<dbReference type="InterPro" id="IPR013187">
    <property type="entry name" value="F-box-assoc_dom_typ3"/>
</dbReference>
<dbReference type="AlphaFoldDB" id="A0A6A4LCT4"/>
<dbReference type="InterPro" id="IPR050796">
    <property type="entry name" value="SCF_F-box_component"/>
</dbReference>
<evidence type="ECO:0000313" key="2">
    <source>
        <dbReference type="EMBL" id="KAE9456140.1"/>
    </source>
</evidence>
<evidence type="ECO:0000313" key="3">
    <source>
        <dbReference type="Proteomes" id="UP000428333"/>
    </source>
</evidence>
<dbReference type="Proteomes" id="UP000428333">
    <property type="component" value="Linkage Group LG07"/>
</dbReference>
<evidence type="ECO:0000259" key="1">
    <source>
        <dbReference type="Pfam" id="PF08268"/>
    </source>
</evidence>
<organism evidence="2 3">
    <name type="scientific">Rhododendron williamsianum</name>
    <dbReference type="NCBI Taxonomy" id="262921"/>
    <lineage>
        <taxon>Eukaryota</taxon>
        <taxon>Viridiplantae</taxon>
        <taxon>Streptophyta</taxon>
        <taxon>Embryophyta</taxon>
        <taxon>Tracheophyta</taxon>
        <taxon>Spermatophyta</taxon>
        <taxon>Magnoliopsida</taxon>
        <taxon>eudicotyledons</taxon>
        <taxon>Gunneridae</taxon>
        <taxon>Pentapetalae</taxon>
        <taxon>asterids</taxon>
        <taxon>Ericales</taxon>
        <taxon>Ericaceae</taxon>
        <taxon>Ericoideae</taxon>
        <taxon>Rhodoreae</taxon>
        <taxon>Rhododendron</taxon>
    </lineage>
</organism>
<sequence>MAPKTKRPHMCVYGFGSHPTTHEYEVIRIQYEIIEIGEYELKLPPKVEIYTQGTRSWRGISSAVPSYRIVNYMWCQAFVDGAVHWVAYETCVGGGVRNLIMLFNMASETFSVMKVVSESQRDCEKQYNDTPRKKIVFDIRIQELHLRSDVGSKRNWVTWVEGRVAVDVEEEECLTSIMLIQDMLISEQYILLNDDDKFGDEYSELELPSKLHFGYCGVVGSCNGLLCLSDKWLCRSYDYNDQPQIIIWNPSTRKSVTLPKAPKPQYCFNISVYGFGAHPTTQEYKAFLNGVVHWVASDPCKEGGLPNSIMLFDMASESFSEIMLPPTLAADQNRKSLSIHLPKTEGDGVEREAVVKIVSESKEGLKNNMRDFSVAYYEDFEWKVEYLPASKSLQLGSIFPCEHIPQRKKNVFDSIRMQEFGDCLNAKHPRLVRI</sequence>
<dbReference type="OrthoDB" id="1436493at2759"/>
<proteinExistence type="predicted"/>
<name>A0A6A4LCT4_9ERIC</name>
<protein>
    <recommendedName>
        <fullName evidence="1">F-box associated beta-propeller type 3 domain-containing protein</fullName>
    </recommendedName>
</protein>